<dbReference type="Pfam" id="PF17655">
    <property type="entry name" value="IRK_C"/>
    <property type="match status" value="1"/>
</dbReference>
<comment type="caution">
    <text evidence="17">The sequence shown here is derived from an EMBL/GenBank/DDBJ whole genome shotgun (WGS) entry which is preliminary data.</text>
</comment>
<dbReference type="PRINTS" id="PR01320">
    <property type="entry name" value="KIRCHANNEL"/>
</dbReference>
<sequence>MPAALDPASGAPMPGSVLRPDPEESDRPDRQLLHSPGPEPEPETWEPAGLPGDVKHVPFGGLTLASAVNGVTYQHTLGALDNRVRNRMSTRKLRKRVVFKNGDLNVVQGHLSKRRRRYLADIVTTLVDIKWRWTLLVFSLSFLLSWLLFAVLWWLIMVAHGDFEPQNRANPDFTPCVNSVEDFTGSFLYSIETQHTIGYGTRAITEQCPEAITLLCVQSIVGLMIQALMVSVVFAKLARPKKCAQTLLFSRNAVICQRDGRLCLMFRVGNMRTSSLIGASARGQIIRKRVTREGETLQFDMVELNLGPDDGQDSIFFIWPLNVVHTIDERSPFYHMSAEDLLHKERFEIVVILEGTTESTAMTTQARSSFIPSEILWGHRFEPIIDFKRDTGKYEVDYSRFNSTYQVDTPLCSAAELDQFRKIQAETANGAGDAAVESRANTANAGFNNFDLLRLGAVQEPSAAPGDDVEAAQRT</sequence>
<evidence type="ECO:0000256" key="7">
    <source>
        <dbReference type="ARBA" id="ARBA00022989"/>
    </source>
</evidence>
<dbReference type="GO" id="GO:1990573">
    <property type="term" value="P:potassium ion import across plasma membrane"/>
    <property type="evidence" value="ECO:0007669"/>
    <property type="project" value="InterPro"/>
</dbReference>
<organism evidence="17 18">
    <name type="scientific">Amphibalanus amphitrite</name>
    <name type="common">Striped barnacle</name>
    <name type="synonym">Balanus amphitrite</name>
    <dbReference type="NCBI Taxonomy" id="1232801"/>
    <lineage>
        <taxon>Eukaryota</taxon>
        <taxon>Metazoa</taxon>
        <taxon>Ecdysozoa</taxon>
        <taxon>Arthropoda</taxon>
        <taxon>Crustacea</taxon>
        <taxon>Multicrustacea</taxon>
        <taxon>Cirripedia</taxon>
        <taxon>Thoracica</taxon>
        <taxon>Thoracicalcarea</taxon>
        <taxon>Balanomorpha</taxon>
        <taxon>Balanoidea</taxon>
        <taxon>Balanidae</taxon>
        <taxon>Amphibalaninae</taxon>
        <taxon>Amphibalanus</taxon>
    </lineage>
</organism>
<keyword evidence="8 12" id="KW-0406">Ion transport</keyword>
<evidence type="ECO:0000256" key="3">
    <source>
        <dbReference type="ARBA" id="ARBA00022538"/>
    </source>
</evidence>
<dbReference type="SUPFAM" id="SSF81324">
    <property type="entry name" value="Voltage-gated potassium channels"/>
    <property type="match status" value="1"/>
</dbReference>
<evidence type="ECO:0000256" key="14">
    <source>
        <dbReference type="SAM" id="Phobius"/>
    </source>
</evidence>
<evidence type="ECO:0000256" key="4">
    <source>
        <dbReference type="ARBA" id="ARBA00022692"/>
    </source>
</evidence>
<comment type="subcellular location">
    <subcellularLocation>
        <location evidence="1 12">Membrane</location>
        <topology evidence="1 12">Multi-pass membrane protein</topology>
    </subcellularLocation>
</comment>
<dbReference type="GO" id="GO:0005886">
    <property type="term" value="C:plasma membrane"/>
    <property type="evidence" value="ECO:0007669"/>
    <property type="project" value="TreeGrafter"/>
</dbReference>
<dbReference type="GO" id="GO:0034702">
    <property type="term" value="C:monoatomic ion channel complex"/>
    <property type="evidence" value="ECO:0007669"/>
    <property type="project" value="UniProtKB-KW"/>
</dbReference>
<evidence type="ECO:0000256" key="8">
    <source>
        <dbReference type="ARBA" id="ARBA00023065"/>
    </source>
</evidence>
<keyword evidence="2 12" id="KW-0813">Transport</keyword>
<feature type="transmembrane region" description="Helical" evidence="14">
    <location>
        <begin position="135"/>
        <end position="156"/>
    </location>
</feature>
<dbReference type="Pfam" id="PF01007">
    <property type="entry name" value="IRK"/>
    <property type="match status" value="1"/>
</dbReference>
<dbReference type="EMBL" id="VIIS01001709">
    <property type="protein sequence ID" value="KAF0294016.1"/>
    <property type="molecule type" value="Genomic_DNA"/>
</dbReference>
<keyword evidence="4 12" id="KW-0812">Transmembrane</keyword>
<keyword evidence="3 12" id="KW-0633">Potassium transport</keyword>
<evidence type="ECO:0000259" key="16">
    <source>
        <dbReference type="Pfam" id="PF17655"/>
    </source>
</evidence>
<dbReference type="Gene3D" id="1.10.287.70">
    <property type="match status" value="1"/>
</dbReference>
<dbReference type="InterPro" id="IPR014756">
    <property type="entry name" value="Ig_E-set"/>
</dbReference>
<evidence type="ECO:0000313" key="18">
    <source>
        <dbReference type="Proteomes" id="UP000440578"/>
    </source>
</evidence>
<keyword evidence="9 14" id="KW-0472">Membrane</keyword>
<dbReference type="InterPro" id="IPR040445">
    <property type="entry name" value="Kir_TM"/>
</dbReference>
<keyword evidence="10 12" id="KW-0407">Ion channel</keyword>
<dbReference type="PANTHER" id="PTHR11767">
    <property type="entry name" value="INWARD RECTIFIER POTASSIUM CHANNEL"/>
    <property type="match status" value="1"/>
</dbReference>
<gene>
    <name evidence="17" type="primary">KCNJ12</name>
    <name evidence="17" type="ORF">FJT64_000783</name>
</gene>
<feature type="domain" description="Potassium channel inwardly rectifying transmembrane" evidence="15">
    <location>
        <begin position="98"/>
        <end position="240"/>
    </location>
</feature>
<dbReference type="PANTHER" id="PTHR11767:SF102">
    <property type="entry name" value="INWARDLY RECTIFYING POTASSIUM CHANNEL 1, ISOFORM F"/>
    <property type="match status" value="1"/>
</dbReference>
<dbReference type="InterPro" id="IPR003268">
    <property type="entry name" value="K_chnl_inward-rec_Kir1.1"/>
</dbReference>
<keyword evidence="6 12" id="KW-0630">Potassium</keyword>
<feature type="compositionally biased region" description="Basic and acidic residues" evidence="13">
    <location>
        <begin position="20"/>
        <end position="32"/>
    </location>
</feature>
<dbReference type="FunFam" id="1.10.287.70:FF:000078">
    <property type="entry name" value="Putative Inward rectifier potassium channel"/>
    <property type="match status" value="1"/>
</dbReference>
<evidence type="ECO:0000256" key="13">
    <source>
        <dbReference type="SAM" id="MobiDB-lite"/>
    </source>
</evidence>
<accession>A0A6A4VHT3</accession>
<evidence type="ECO:0000259" key="15">
    <source>
        <dbReference type="Pfam" id="PF01007"/>
    </source>
</evidence>
<dbReference type="InterPro" id="IPR016449">
    <property type="entry name" value="K_chnl_inward-rec_Kir"/>
</dbReference>
<evidence type="ECO:0000256" key="1">
    <source>
        <dbReference type="ARBA" id="ARBA00004141"/>
    </source>
</evidence>
<dbReference type="GO" id="GO:0005242">
    <property type="term" value="F:inward rectifier potassium channel activity"/>
    <property type="evidence" value="ECO:0007669"/>
    <property type="project" value="InterPro"/>
</dbReference>
<comment type="similarity">
    <text evidence="12">Belongs to the inward rectifier-type potassium channel (TC 1.A.2.1) family.</text>
</comment>
<comment type="catalytic activity">
    <reaction evidence="11">
        <text>K(+)(in) = K(+)(out)</text>
        <dbReference type="Rhea" id="RHEA:29463"/>
        <dbReference type="ChEBI" id="CHEBI:29103"/>
    </reaction>
</comment>
<protein>
    <submittedName>
        <fullName evidence="17">ATP-sensitive inward rectifier potassium channel 12</fullName>
    </submittedName>
</protein>
<evidence type="ECO:0000256" key="5">
    <source>
        <dbReference type="ARBA" id="ARBA00022882"/>
    </source>
</evidence>
<dbReference type="OrthoDB" id="273257at2759"/>
<reference evidence="17 18" key="1">
    <citation type="submission" date="2019-07" db="EMBL/GenBank/DDBJ databases">
        <title>Draft genome assembly of a fouling barnacle, Amphibalanus amphitrite (Darwin, 1854): The first reference genome for Thecostraca.</title>
        <authorList>
            <person name="Kim W."/>
        </authorList>
    </citation>
    <scope>NUCLEOTIDE SEQUENCE [LARGE SCALE GENOMIC DNA]</scope>
    <source>
        <strain evidence="17">SNU_AA5</strain>
        <tissue evidence="17">Soma without cirri and trophi</tissue>
    </source>
</reference>
<keyword evidence="18" id="KW-1185">Reference proteome</keyword>
<feature type="domain" description="Inward rectifier potassium channel C-terminal" evidence="16">
    <location>
        <begin position="247"/>
        <end position="420"/>
    </location>
</feature>
<feature type="transmembrane region" description="Helical" evidence="14">
    <location>
        <begin position="211"/>
        <end position="235"/>
    </location>
</feature>
<keyword evidence="7 14" id="KW-1133">Transmembrane helix</keyword>
<evidence type="ECO:0000256" key="2">
    <source>
        <dbReference type="ARBA" id="ARBA00022448"/>
    </source>
</evidence>
<evidence type="ECO:0000256" key="11">
    <source>
        <dbReference type="ARBA" id="ARBA00034430"/>
    </source>
</evidence>
<dbReference type="InterPro" id="IPR041647">
    <property type="entry name" value="IRK_C"/>
</dbReference>
<dbReference type="Gene3D" id="2.60.40.1400">
    <property type="entry name" value="G protein-activated inward rectifier potassium channel 1"/>
    <property type="match status" value="1"/>
</dbReference>
<evidence type="ECO:0000256" key="12">
    <source>
        <dbReference type="RuleBase" id="RU003822"/>
    </source>
</evidence>
<evidence type="ECO:0000256" key="9">
    <source>
        <dbReference type="ARBA" id="ARBA00023136"/>
    </source>
</evidence>
<name>A0A6A4VHT3_AMPAM</name>
<dbReference type="InterPro" id="IPR013518">
    <property type="entry name" value="K_chnl_inward-rec_Kir_cyto"/>
</dbReference>
<dbReference type="FunFam" id="2.60.40.1400:FF:000001">
    <property type="entry name" value="G protein-activated inward rectifier potassium channel 2"/>
    <property type="match status" value="1"/>
</dbReference>
<dbReference type="PRINTS" id="PR01321">
    <property type="entry name" value="KIR11CHANNEL"/>
</dbReference>
<dbReference type="Proteomes" id="UP000440578">
    <property type="component" value="Unassembled WGS sequence"/>
</dbReference>
<dbReference type="SUPFAM" id="SSF81296">
    <property type="entry name" value="E set domains"/>
    <property type="match status" value="1"/>
</dbReference>
<keyword evidence="5 12" id="KW-0851">Voltage-gated channel</keyword>
<proteinExistence type="inferred from homology"/>
<evidence type="ECO:0000313" key="17">
    <source>
        <dbReference type="EMBL" id="KAF0294016.1"/>
    </source>
</evidence>
<dbReference type="AlphaFoldDB" id="A0A6A4VHT3"/>
<evidence type="ECO:0000256" key="6">
    <source>
        <dbReference type="ARBA" id="ARBA00022958"/>
    </source>
</evidence>
<evidence type="ECO:0000256" key="10">
    <source>
        <dbReference type="ARBA" id="ARBA00023303"/>
    </source>
</evidence>
<dbReference type="GO" id="GO:0034765">
    <property type="term" value="P:regulation of monoatomic ion transmembrane transport"/>
    <property type="evidence" value="ECO:0007669"/>
    <property type="project" value="InterPro"/>
</dbReference>
<feature type="region of interest" description="Disordered" evidence="13">
    <location>
        <begin position="1"/>
        <end position="50"/>
    </location>
</feature>